<dbReference type="PROSITE" id="PS50887">
    <property type="entry name" value="GGDEF"/>
    <property type="match status" value="1"/>
</dbReference>
<dbReference type="Pfam" id="PF00563">
    <property type="entry name" value="EAL"/>
    <property type="match status" value="1"/>
</dbReference>
<dbReference type="GO" id="GO:0071111">
    <property type="term" value="F:cyclic-guanylate-specific phosphodiesterase activity"/>
    <property type="evidence" value="ECO:0007669"/>
    <property type="project" value="InterPro"/>
</dbReference>
<dbReference type="NCBIfam" id="TIGR00254">
    <property type="entry name" value="GGDEF"/>
    <property type="match status" value="1"/>
</dbReference>
<dbReference type="InterPro" id="IPR043128">
    <property type="entry name" value="Rev_trsase/Diguanyl_cyclase"/>
</dbReference>
<dbReference type="AlphaFoldDB" id="A0A2S0NHY6"/>
<dbReference type="SUPFAM" id="SSF55785">
    <property type="entry name" value="PYP-like sensor domain (PAS domain)"/>
    <property type="match status" value="1"/>
</dbReference>
<dbReference type="CDD" id="cd01949">
    <property type="entry name" value="GGDEF"/>
    <property type="match status" value="1"/>
</dbReference>
<sequence>MVQRGAGSETPAAAAEILNSVGTVTYEWAIPSDRLTWSDNAGDVLGIDPRHLSSGRAYAQMLAKESPAGRYEAIVNSPHVDRGGGVAYAIEYAIRGHGGLTHWVEDSGRWFASSDGRPLRAHGAVRIITESYETRRRLIEASEIDPMTGQLSRHRFCEVLETALEDAVKVRGSIGLLVAAVDNLAHVNEAYGFDIADEIIAAVGKRIRTRLRGGDLLGRLSGNKFGMLIRNCQPEDMEIAAERILNAVRDDVFLTRAGPVAITVTIGGIIAPRHADSLAAMLGRAQEALDGLKARRRGAFQIYAPSLERERARQENLKTTDEIVSALNDRRIGLAFQPIVTAGPERRAAYYECLLRIRRADGTLLPASAIVPLAEKLGLVRLVDARVLELTMAELIAAPDLRLSVNVSPATTMDMSWLRALEAWHRTHPGAVERLMVEITETSAIADVEDTRRFVARVQALGCRVAIDDFGAGHTSFRNLRKLGINCVKIDGAFVASFHSNPDDRHFVKALLELARHMNLTTIAEWVPSEEVAVVLAELGCDYLQGDHTGPASDARPWLATPAAPRALSA</sequence>
<gene>
    <name evidence="3" type="ORF">C6569_19960</name>
</gene>
<dbReference type="InterPro" id="IPR035919">
    <property type="entry name" value="EAL_sf"/>
</dbReference>
<name>A0A2S0NHY6_9HYPH</name>
<dbReference type="Pfam" id="PF08447">
    <property type="entry name" value="PAS_3"/>
    <property type="match status" value="1"/>
</dbReference>
<dbReference type="InterPro" id="IPR035965">
    <property type="entry name" value="PAS-like_dom_sf"/>
</dbReference>
<dbReference type="PROSITE" id="PS50883">
    <property type="entry name" value="EAL"/>
    <property type="match status" value="1"/>
</dbReference>
<evidence type="ECO:0000259" key="1">
    <source>
        <dbReference type="PROSITE" id="PS50883"/>
    </source>
</evidence>
<dbReference type="KEGG" id="phr:C6569_19960"/>
<dbReference type="PANTHER" id="PTHR33121">
    <property type="entry name" value="CYCLIC DI-GMP PHOSPHODIESTERASE PDEF"/>
    <property type="match status" value="1"/>
</dbReference>
<dbReference type="Gene3D" id="3.30.450.20">
    <property type="entry name" value="PAS domain"/>
    <property type="match status" value="1"/>
</dbReference>
<dbReference type="OrthoDB" id="23692at2"/>
<keyword evidence="4" id="KW-1185">Reference proteome</keyword>
<dbReference type="InterPro" id="IPR029787">
    <property type="entry name" value="Nucleotide_cyclase"/>
</dbReference>
<dbReference type="InterPro" id="IPR000160">
    <property type="entry name" value="GGDEF_dom"/>
</dbReference>
<evidence type="ECO:0000313" key="4">
    <source>
        <dbReference type="Proteomes" id="UP000237889"/>
    </source>
</evidence>
<dbReference type="Gene3D" id="3.30.70.270">
    <property type="match status" value="1"/>
</dbReference>
<accession>A0A2S0NHY6</accession>
<dbReference type="EMBL" id="CP027668">
    <property type="protein sequence ID" value="AVO47790.1"/>
    <property type="molecule type" value="Genomic_DNA"/>
</dbReference>
<evidence type="ECO:0000259" key="2">
    <source>
        <dbReference type="PROSITE" id="PS50887"/>
    </source>
</evidence>
<dbReference type="SUPFAM" id="SSF55073">
    <property type="entry name" value="Nucleotide cyclase"/>
    <property type="match status" value="1"/>
</dbReference>
<dbReference type="Gene3D" id="3.20.20.450">
    <property type="entry name" value="EAL domain"/>
    <property type="match status" value="1"/>
</dbReference>
<dbReference type="SUPFAM" id="SSF141868">
    <property type="entry name" value="EAL domain-like"/>
    <property type="match status" value="1"/>
</dbReference>
<proteinExistence type="predicted"/>
<dbReference type="SMART" id="SM00052">
    <property type="entry name" value="EAL"/>
    <property type="match status" value="1"/>
</dbReference>
<feature type="domain" description="EAL" evidence="1">
    <location>
        <begin position="316"/>
        <end position="566"/>
    </location>
</feature>
<protein>
    <submittedName>
        <fullName evidence="3">GGDEF-domain containing protein</fullName>
    </submittedName>
</protein>
<evidence type="ECO:0000313" key="3">
    <source>
        <dbReference type="EMBL" id="AVO47790.1"/>
    </source>
</evidence>
<dbReference type="SMART" id="SM00267">
    <property type="entry name" value="GGDEF"/>
    <property type="match status" value="1"/>
</dbReference>
<dbReference type="Pfam" id="PF00990">
    <property type="entry name" value="GGDEF"/>
    <property type="match status" value="1"/>
</dbReference>
<dbReference type="Proteomes" id="UP000237889">
    <property type="component" value="Chromosome"/>
</dbReference>
<dbReference type="InterPro" id="IPR001633">
    <property type="entry name" value="EAL_dom"/>
</dbReference>
<organism evidence="3 4">
    <name type="scientific">Phreatobacter cathodiphilus</name>
    <dbReference type="NCBI Taxonomy" id="1868589"/>
    <lineage>
        <taxon>Bacteria</taxon>
        <taxon>Pseudomonadati</taxon>
        <taxon>Pseudomonadota</taxon>
        <taxon>Alphaproteobacteria</taxon>
        <taxon>Hyphomicrobiales</taxon>
        <taxon>Phreatobacteraceae</taxon>
        <taxon>Phreatobacter</taxon>
    </lineage>
</organism>
<dbReference type="InterPro" id="IPR050706">
    <property type="entry name" value="Cyclic-di-GMP_PDE-like"/>
</dbReference>
<dbReference type="CDD" id="cd01948">
    <property type="entry name" value="EAL"/>
    <property type="match status" value="1"/>
</dbReference>
<dbReference type="InterPro" id="IPR013655">
    <property type="entry name" value="PAS_fold_3"/>
</dbReference>
<feature type="domain" description="GGDEF" evidence="2">
    <location>
        <begin position="172"/>
        <end position="305"/>
    </location>
</feature>
<reference evidence="3 4" key="1">
    <citation type="submission" date="2018-03" db="EMBL/GenBank/DDBJ databases">
        <title>Genome sequencing of Phreatobacter sp.</title>
        <authorList>
            <person name="Kim S.-J."/>
            <person name="Heo J."/>
            <person name="Kwon S.-W."/>
        </authorList>
    </citation>
    <scope>NUCLEOTIDE SEQUENCE [LARGE SCALE GENOMIC DNA]</scope>
    <source>
        <strain evidence="3 4">S-12</strain>
    </source>
</reference>
<dbReference type="PANTHER" id="PTHR33121:SF79">
    <property type="entry name" value="CYCLIC DI-GMP PHOSPHODIESTERASE PDED-RELATED"/>
    <property type="match status" value="1"/>
</dbReference>